<sequence length="306" mass="35991">MAEIRKLLELIDNTTEDKVDIKNGVIHFQGYTFVFRDWELKSRESYARVKFSSKVTSVGFWRKIIKYSTEHLHEIKSINDLNLEDTRYDFYYGASLKTLLPTIKFGGDESLFHVWMFVKTPEGYMFPATFYYGPSGTSIGGWLLYKAEKVFPPEFFSLINFSPFDLSHDELDAFVEAIELSLKMVPMTDYYGVSRGDHGYTIMGVKNGKPYLTDLGWVYDEIKVDKQLGEPLDLNKRYYVEGYVEEQNYATWCVDCILEQEIEVPHYPIFINKDEYRPVCEICDKELKIKEVEYINELNDWKKKYS</sequence>
<protein>
    <submittedName>
        <fullName evidence="1">Uncharacterized protein</fullName>
    </submittedName>
</protein>
<evidence type="ECO:0000313" key="1">
    <source>
        <dbReference type="EMBL" id="KKN21905.1"/>
    </source>
</evidence>
<organism evidence="1">
    <name type="scientific">marine sediment metagenome</name>
    <dbReference type="NCBI Taxonomy" id="412755"/>
    <lineage>
        <taxon>unclassified sequences</taxon>
        <taxon>metagenomes</taxon>
        <taxon>ecological metagenomes</taxon>
    </lineage>
</organism>
<proteinExistence type="predicted"/>
<reference evidence="1" key="1">
    <citation type="journal article" date="2015" name="Nature">
        <title>Complex archaea that bridge the gap between prokaryotes and eukaryotes.</title>
        <authorList>
            <person name="Spang A."/>
            <person name="Saw J.H."/>
            <person name="Jorgensen S.L."/>
            <person name="Zaremba-Niedzwiedzka K."/>
            <person name="Martijn J."/>
            <person name="Lind A.E."/>
            <person name="van Eijk R."/>
            <person name="Schleper C."/>
            <person name="Guy L."/>
            <person name="Ettema T.J."/>
        </authorList>
    </citation>
    <scope>NUCLEOTIDE SEQUENCE</scope>
</reference>
<accession>A0A0F9NR13</accession>
<dbReference type="AlphaFoldDB" id="A0A0F9NR13"/>
<dbReference type="EMBL" id="LAZR01003108">
    <property type="protein sequence ID" value="KKN21905.1"/>
    <property type="molecule type" value="Genomic_DNA"/>
</dbReference>
<comment type="caution">
    <text evidence="1">The sequence shown here is derived from an EMBL/GenBank/DDBJ whole genome shotgun (WGS) entry which is preliminary data.</text>
</comment>
<gene>
    <name evidence="1" type="ORF">LCGC14_0920610</name>
</gene>
<name>A0A0F9NR13_9ZZZZ</name>